<sequence length="702" mass="78417">MDWGKLNGSPTAPAFPQPTFAQIAAKNLPSTKKVLISCHDCGKKFYTQHGLACHVCTNKPPSMGVKEEPKVSGATQPQKVALDQHSRAIHREKAQRLELPGDKTVDQKHTDSDTQIVEKKAENQEPAKKVTQVIEAPTPRKKKEVWIQRYPKSGAPNVCVGPSTSNTHERLHLSISGNVLQASFPIAAIVPCPFHNCKQNFASGDWSNAVPTIRAHLSGAHAIRCTKTYHFCVKCASGFFEQSREHPCLKDAFILETAPPHPFGCFFCKEVFASQNDLSKHVSAFHSSPTSSKPDDSSVADEFVERSVKVKESIPPPPAEGVDLLEDSIRYFFPLPQTIRCPVSKCSHSFTTKKWYTTNTSLKRHLTSFHRRPNLLVQFWCLACSKRIVQPARHRCLKGASLVVSSSQGEWQCEECQLKATTKIGLDNHAKAHRSEVAVAALPQLSIPTSISNRRKKRQAKLDPISSGDPGGARHAPPASPQAIAPATQENEDEVRGRADVAIPTVLDCFNEALDTLLEVDEISERFPHFENLVEGITEVIQKHFNLVRPQTNQDVSLATRKVADPNNPQVVQRSYRWNRRKCIRQITHANSSRCPLPRDEIFSHFEQVWETSSVQGKLNHVEAPVRPPIVKSLARDFVLECLKSCENSAPGPDMISYKHWGEIDPNCIDLQYLPQAVRCPKHVEKIQYDFNTEMSRTFLVV</sequence>
<feature type="region of interest" description="Disordered" evidence="2">
    <location>
        <begin position="450"/>
        <end position="496"/>
    </location>
</feature>
<keyword evidence="1" id="KW-0863">Zinc-finger</keyword>
<name>A0A8X6K6E7_TRICU</name>
<organism evidence="4 5">
    <name type="scientific">Trichonephila clavata</name>
    <name type="common">Joro spider</name>
    <name type="synonym">Nephila clavata</name>
    <dbReference type="NCBI Taxonomy" id="2740835"/>
    <lineage>
        <taxon>Eukaryota</taxon>
        <taxon>Metazoa</taxon>
        <taxon>Ecdysozoa</taxon>
        <taxon>Arthropoda</taxon>
        <taxon>Chelicerata</taxon>
        <taxon>Arachnida</taxon>
        <taxon>Araneae</taxon>
        <taxon>Araneomorphae</taxon>
        <taxon>Entelegynae</taxon>
        <taxon>Araneoidea</taxon>
        <taxon>Nephilidae</taxon>
        <taxon>Trichonephila</taxon>
    </lineage>
</organism>
<evidence type="ECO:0000313" key="5">
    <source>
        <dbReference type="Proteomes" id="UP000887116"/>
    </source>
</evidence>
<reference evidence="4" key="1">
    <citation type="submission" date="2020-07" db="EMBL/GenBank/DDBJ databases">
        <title>Multicomponent nature underlies the extraordinary mechanical properties of spider dragline silk.</title>
        <authorList>
            <person name="Kono N."/>
            <person name="Nakamura H."/>
            <person name="Mori M."/>
            <person name="Yoshida Y."/>
            <person name="Ohtoshi R."/>
            <person name="Malay A.D."/>
            <person name="Moran D.A.P."/>
            <person name="Tomita M."/>
            <person name="Numata K."/>
            <person name="Arakawa K."/>
        </authorList>
    </citation>
    <scope>NUCLEOTIDE SEQUENCE</scope>
</reference>
<comment type="caution">
    <text evidence="4">The sequence shown here is derived from an EMBL/GenBank/DDBJ whole genome shotgun (WGS) entry which is preliminary data.</text>
</comment>
<evidence type="ECO:0000256" key="2">
    <source>
        <dbReference type="SAM" id="MobiDB-lite"/>
    </source>
</evidence>
<accession>A0A8X6K6E7</accession>
<dbReference type="InterPro" id="IPR013087">
    <property type="entry name" value="Znf_C2H2_type"/>
</dbReference>
<evidence type="ECO:0000259" key="3">
    <source>
        <dbReference type="PROSITE" id="PS50157"/>
    </source>
</evidence>
<keyword evidence="1" id="KW-0862">Zinc</keyword>
<dbReference type="PROSITE" id="PS50157">
    <property type="entry name" value="ZINC_FINGER_C2H2_2"/>
    <property type="match status" value="1"/>
</dbReference>
<keyword evidence="5" id="KW-1185">Reference proteome</keyword>
<dbReference type="AlphaFoldDB" id="A0A8X6K6E7"/>
<dbReference type="SMART" id="SM00355">
    <property type="entry name" value="ZnF_C2H2"/>
    <property type="match status" value="3"/>
</dbReference>
<keyword evidence="1" id="KW-0479">Metal-binding</keyword>
<proteinExistence type="predicted"/>
<evidence type="ECO:0000313" key="4">
    <source>
        <dbReference type="EMBL" id="GFQ63844.1"/>
    </source>
</evidence>
<protein>
    <submittedName>
        <fullName evidence="4">C2H2-type domain-containing protein</fullName>
    </submittedName>
</protein>
<gene>
    <name evidence="4" type="primary">AVEN_217867_1</name>
    <name evidence="4" type="ORF">TNCT_483021</name>
</gene>
<dbReference type="EMBL" id="BMAO01000025">
    <property type="protein sequence ID" value="GFQ63844.1"/>
    <property type="molecule type" value="Genomic_DNA"/>
</dbReference>
<dbReference type="GO" id="GO:0008270">
    <property type="term" value="F:zinc ion binding"/>
    <property type="evidence" value="ECO:0007669"/>
    <property type="project" value="UniProtKB-KW"/>
</dbReference>
<dbReference type="Proteomes" id="UP000887116">
    <property type="component" value="Unassembled WGS sequence"/>
</dbReference>
<evidence type="ECO:0000256" key="1">
    <source>
        <dbReference type="PROSITE-ProRule" id="PRU00042"/>
    </source>
</evidence>
<dbReference type="PROSITE" id="PS00028">
    <property type="entry name" value="ZINC_FINGER_C2H2_1"/>
    <property type="match status" value="1"/>
</dbReference>
<feature type="domain" description="C2H2-type" evidence="3">
    <location>
        <begin position="263"/>
        <end position="291"/>
    </location>
</feature>
<dbReference type="OrthoDB" id="8353735at2759"/>